<keyword evidence="2 5" id="KW-0812">Transmembrane</keyword>
<dbReference type="InterPro" id="IPR001193">
    <property type="entry name" value="MBTPS2"/>
</dbReference>
<dbReference type="EMBL" id="ALJD01000009">
    <property type="protein sequence ID" value="EJN58190.1"/>
    <property type="molecule type" value="Genomic_DNA"/>
</dbReference>
<evidence type="ECO:0000256" key="2">
    <source>
        <dbReference type="ARBA" id="ARBA00022692"/>
    </source>
</evidence>
<proteinExistence type="predicted"/>
<dbReference type="SUPFAM" id="SSF50156">
    <property type="entry name" value="PDZ domain-like"/>
    <property type="match status" value="2"/>
</dbReference>
<name>J2ZC08_9EURY</name>
<feature type="domain" description="Peptidase M50" evidence="6">
    <location>
        <begin position="122"/>
        <end position="570"/>
    </location>
</feature>
<dbReference type="CDD" id="cd06159">
    <property type="entry name" value="S2P-M50_PDZ_Arch"/>
    <property type="match status" value="1"/>
</dbReference>
<dbReference type="PANTHER" id="PTHR13325:SF3">
    <property type="entry name" value="MEMBRANE-BOUND TRANSCRIPTION FACTOR SITE-2 PROTEASE"/>
    <property type="match status" value="1"/>
</dbReference>
<keyword evidence="4 5" id="KW-0472">Membrane</keyword>
<feature type="transmembrane region" description="Helical" evidence="5">
    <location>
        <begin position="509"/>
        <end position="532"/>
    </location>
</feature>
<dbReference type="OrthoDB" id="15212at2157"/>
<evidence type="ECO:0000256" key="3">
    <source>
        <dbReference type="ARBA" id="ARBA00022989"/>
    </source>
</evidence>
<feature type="transmembrane region" description="Helical" evidence="5">
    <location>
        <begin position="182"/>
        <end position="203"/>
    </location>
</feature>
<feature type="transmembrane region" description="Helical" evidence="5">
    <location>
        <begin position="477"/>
        <end position="497"/>
    </location>
</feature>
<evidence type="ECO:0000259" key="6">
    <source>
        <dbReference type="Pfam" id="PF02163"/>
    </source>
</evidence>
<evidence type="ECO:0000256" key="5">
    <source>
        <dbReference type="SAM" id="Phobius"/>
    </source>
</evidence>
<dbReference type="InterPro" id="IPR036034">
    <property type="entry name" value="PDZ_sf"/>
</dbReference>
<dbReference type="eggNOG" id="arCOG02834">
    <property type="taxonomic scope" value="Archaea"/>
</dbReference>
<keyword evidence="3 5" id="KW-1133">Transmembrane helix</keyword>
<dbReference type="RefSeq" id="WP_009732996.1">
    <property type="nucleotide sequence ID" value="NZ_ALJD01000009.1"/>
</dbReference>
<evidence type="ECO:0000256" key="1">
    <source>
        <dbReference type="ARBA" id="ARBA00004127"/>
    </source>
</evidence>
<accession>J2ZC08</accession>
<dbReference type="AlphaFoldDB" id="J2ZC08"/>
<evidence type="ECO:0000313" key="7">
    <source>
        <dbReference type="EMBL" id="EJN58190.1"/>
    </source>
</evidence>
<keyword evidence="7" id="KW-0378">Hydrolase</keyword>
<reference evidence="7 8" key="1">
    <citation type="journal article" date="2012" name="J. Bacteriol.">
        <title>Draft Genome Sequence of the Extremely Halophilic Archaeon Halogranum salarium B-1T.</title>
        <authorList>
            <person name="Kim K.K."/>
            <person name="Lee K.C."/>
            <person name="Lee J.S."/>
        </authorList>
    </citation>
    <scope>NUCLEOTIDE SEQUENCE [LARGE SCALE GENOMIC DNA]</scope>
    <source>
        <strain evidence="7 8">B-1</strain>
    </source>
</reference>
<comment type="caution">
    <text evidence="7">The sequence shown here is derived from an EMBL/GenBank/DDBJ whole genome shotgun (WGS) entry which is preliminary data.</text>
</comment>
<dbReference type="Gene3D" id="2.30.42.10">
    <property type="match status" value="2"/>
</dbReference>
<dbReference type="PANTHER" id="PTHR13325">
    <property type="entry name" value="PROTEASE M50 MEMBRANE-BOUND TRANSCRIPTION FACTOR SITE 2 PROTEASE"/>
    <property type="match status" value="1"/>
</dbReference>
<feature type="transmembrane region" description="Helical" evidence="5">
    <location>
        <begin position="576"/>
        <end position="597"/>
    </location>
</feature>
<evidence type="ECO:0000256" key="4">
    <source>
        <dbReference type="ARBA" id="ARBA00023136"/>
    </source>
</evidence>
<keyword evidence="7" id="KW-0645">Protease</keyword>
<dbReference type="GO" id="GO:0005737">
    <property type="term" value="C:cytoplasm"/>
    <property type="evidence" value="ECO:0007669"/>
    <property type="project" value="TreeGrafter"/>
</dbReference>
<dbReference type="PATRIC" id="fig|1210908.3.peg.3435"/>
<dbReference type="Pfam" id="PF02163">
    <property type="entry name" value="Peptidase_M50"/>
    <property type="match status" value="1"/>
</dbReference>
<dbReference type="GO" id="GO:0031293">
    <property type="term" value="P:membrane protein intracellular domain proteolysis"/>
    <property type="evidence" value="ECO:0007669"/>
    <property type="project" value="TreeGrafter"/>
</dbReference>
<dbReference type="GO" id="GO:0012505">
    <property type="term" value="C:endomembrane system"/>
    <property type="evidence" value="ECO:0007669"/>
    <property type="project" value="UniProtKB-SubCell"/>
</dbReference>
<feature type="transmembrane region" description="Helical" evidence="5">
    <location>
        <begin position="61"/>
        <end position="82"/>
    </location>
</feature>
<sequence>MNPLLWVLAGVLLYSVVAVSLQSRGLIPDSVRIQGPLTTIHTKRGRAFLNWLARPKRFWRAWSNVGVGVALVVMVGSFFLFLQAAIQTVQSPQPTAINQPRNFLVIPGVNDFLPLSMAPEIVFGLLVGLVVHEGGHGLLCRVEDIDIESMGVVLLTILPIGAFVEPNEESQRKTNRGARTRMFAAGVTNNFVVTIIAFALLFGPVVGAIGVAPGVAVAGSYDGSPAGQAGIGGGDRIVGVAGQSVDNQSTFDTAWDASEGESVQLSVAGSDGDTREVSVERSLVVVGTIGGNPANLTLQQGQDPIEIRAVNGTAVSTQAEFREAVGTDTFARLDTSRGERVVPVGAYVTGTQEGRPMYDAMEQNGDDPNESFIITNIGGERITSADDLSRVLDGYSGGDTVDVDAYVDGEMQSYTLTFDSDLDEAFLGVNLFSGTSGLSVTDLGIQSYPASTYLALLGGDTDANALSGPLSSTIDTFRGLAFVALILPLASVFGLPYNFPGFTPEVMNFFVVEGPLSFLGGGVFLAANLLFWTAWINLQLGLFNCIPGYPLDGGRIMRTSVEAIVSRLPISDPYPVVRTITTSIGVTMLAALVLMVFGPQLLA</sequence>
<protein>
    <submittedName>
        <fullName evidence="7">Membrane-associated zn-dependent protease</fullName>
    </submittedName>
</protein>
<comment type="subcellular location">
    <subcellularLocation>
        <location evidence="1">Endomembrane system</location>
        <topology evidence="1">Multi-pass membrane protein</topology>
    </subcellularLocation>
</comment>
<organism evidence="7 8">
    <name type="scientific">Halogranum salarium B-1</name>
    <dbReference type="NCBI Taxonomy" id="1210908"/>
    <lineage>
        <taxon>Archaea</taxon>
        <taxon>Methanobacteriati</taxon>
        <taxon>Methanobacteriota</taxon>
        <taxon>Stenosarchaea group</taxon>
        <taxon>Halobacteria</taxon>
        <taxon>Halobacteriales</taxon>
        <taxon>Haloferacaceae</taxon>
    </lineage>
</organism>
<dbReference type="GO" id="GO:0004222">
    <property type="term" value="F:metalloendopeptidase activity"/>
    <property type="evidence" value="ECO:0007669"/>
    <property type="project" value="InterPro"/>
</dbReference>
<evidence type="ECO:0000313" key="8">
    <source>
        <dbReference type="Proteomes" id="UP000007813"/>
    </source>
</evidence>
<gene>
    <name evidence="7" type="ORF">HSB1_36070</name>
</gene>
<dbReference type="InterPro" id="IPR008915">
    <property type="entry name" value="Peptidase_M50"/>
</dbReference>
<dbReference type="Proteomes" id="UP000007813">
    <property type="component" value="Unassembled WGS sequence"/>
</dbReference>
<dbReference type="GO" id="GO:0016020">
    <property type="term" value="C:membrane"/>
    <property type="evidence" value="ECO:0007669"/>
    <property type="project" value="InterPro"/>
</dbReference>